<proteinExistence type="predicted"/>
<dbReference type="PANTHER" id="PTHR15503">
    <property type="entry name" value="LDOC1 RELATED"/>
    <property type="match status" value="1"/>
</dbReference>
<sequence length="368" mass="42214">MAAVISFDGSTLNWDGTLVGRFLAIKQETTVEEYCNRFDKLVAPVPFLHKEVLEETFMNGLSPWLKAKVECLEPIGLTQMMKLALKIDNREVIRREAGLKSVYGGKYQITLPNDKSNLASFSLEEKWDYVSDVKKSIMHGHRYKVKEQKELRLLMVHENGEELEIIEEEYYEGETEVKTMEVVIEENLNIKLSIIYVVGLTNPGTMMVKGKETSKYGVILGSGTTIKGKRICGKVELPVGYWRIVDNFLPLELGGAMEGSLTVEEMYDEVVPIINEFILPLLNKYDDVFNWLEELPPKRGIEHIHLKKGTNPINVRPYPYAYQQKEEMERLVDEMLTFGIIRPSNNPYSSLVLLVRKKEWELEVLCGL</sequence>
<evidence type="ECO:0000313" key="4">
    <source>
        <dbReference type="Proteomes" id="UP000321947"/>
    </source>
</evidence>
<accession>A0A5A7UCK4</accession>
<organism evidence="1 3">
    <name type="scientific">Cucumis melo var. makuwa</name>
    <name type="common">Oriental melon</name>
    <dbReference type="NCBI Taxonomy" id="1194695"/>
    <lineage>
        <taxon>Eukaryota</taxon>
        <taxon>Viridiplantae</taxon>
        <taxon>Streptophyta</taxon>
        <taxon>Embryophyta</taxon>
        <taxon>Tracheophyta</taxon>
        <taxon>Spermatophyta</taxon>
        <taxon>Magnoliopsida</taxon>
        <taxon>eudicotyledons</taxon>
        <taxon>Gunneridae</taxon>
        <taxon>Pentapetalae</taxon>
        <taxon>rosids</taxon>
        <taxon>fabids</taxon>
        <taxon>Cucurbitales</taxon>
        <taxon>Cucurbitaceae</taxon>
        <taxon>Benincaseae</taxon>
        <taxon>Cucumis</taxon>
    </lineage>
</organism>
<dbReference type="PANTHER" id="PTHR15503:SF22">
    <property type="entry name" value="TRANSPOSON TY3-I GAG POLYPROTEIN"/>
    <property type="match status" value="1"/>
</dbReference>
<name>A0A5A7UCK4_CUCMM</name>
<reference evidence="3 4" key="1">
    <citation type="submission" date="2019-08" db="EMBL/GenBank/DDBJ databases">
        <title>Draft genome sequences of two oriental melons (Cucumis melo L. var makuwa).</title>
        <authorList>
            <person name="Kwon S.-Y."/>
        </authorList>
    </citation>
    <scope>NUCLEOTIDE SEQUENCE [LARGE SCALE GENOMIC DNA]</scope>
    <source>
        <strain evidence="4">cv. Chang Bougi</strain>
        <strain evidence="3">cv. SW 3</strain>
        <tissue evidence="1">Leaf</tissue>
    </source>
</reference>
<dbReference type="OrthoDB" id="9908684at2759"/>
<dbReference type="Proteomes" id="UP000321947">
    <property type="component" value="Unassembled WGS sequence"/>
</dbReference>
<dbReference type="InterPro" id="IPR043502">
    <property type="entry name" value="DNA/RNA_pol_sf"/>
</dbReference>
<dbReference type="AlphaFoldDB" id="A0A5A7UCK4"/>
<evidence type="ECO:0000313" key="3">
    <source>
        <dbReference type="Proteomes" id="UP000321393"/>
    </source>
</evidence>
<comment type="caution">
    <text evidence="1">The sequence shown here is derived from an EMBL/GenBank/DDBJ whole genome shotgun (WGS) entry which is preliminary data.</text>
</comment>
<gene>
    <name evidence="2" type="ORF">E5676_scaffold522G00180</name>
    <name evidence="1" type="ORF">E6C27_scaffold190G00540</name>
</gene>
<dbReference type="Proteomes" id="UP000321393">
    <property type="component" value="Unassembled WGS sequence"/>
</dbReference>
<dbReference type="EMBL" id="SSTD01007152">
    <property type="protein sequence ID" value="TYK19104.1"/>
    <property type="molecule type" value="Genomic_DNA"/>
</dbReference>
<protein>
    <submittedName>
        <fullName evidence="1">Ty3-gypsy retroelement transposase</fullName>
    </submittedName>
</protein>
<dbReference type="SUPFAM" id="SSF56672">
    <property type="entry name" value="DNA/RNA polymerases"/>
    <property type="match status" value="1"/>
</dbReference>
<evidence type="ECO:0000313" key="2">
    <source>
        <dbReference type="EMBL" id="TYK19104.1"/>
    </source>
</evidence>
<dbReference type="EMBL" id="SSTE01009356">
    <property type="protein sequence ID" value="KAA0053502.1"/>
    <property type="molecule type" value="Genomic_DNA"/>
</dbReference>
<evidence type="ECO:0000313" key="1">
    <source>
        <dbReference type="EMBL" id="KAA0053502.1"/>
    </source>
</evidence>
<dbReference type="Gene3D" id="3.10.10.10">
    <property type="entry name" value="HIV Type 1 Reverse Transcriptase, subunit A, domain 1"/>
    <property type="match status" value="1"/>
</dbReference>
<dbReference type="InterPro" id="IPR032567">
    <property type="entry name" value="RTL1-rel"/>
</dbReference>